<keyword evidence="2" id="KW-1185">Reference proteome</keyword>
<organism evidence="1 2">
    <name type="scientific">Periconia macrospinosa</name>
    <dbReference type="NCBI Taxonomy" id="97972"/>
    <lineage>
        <taxon>Eukaryota</taxon>
        <taxon>Fungi</taxon>
        <taxon>Dikarya</taxon>
        <taxon>Ascomycota</taxon>
        <taxon>Pezizomycotina</taxon>
        <taxon>Dothideomycetes</taxon>
        <taxon>Pleosporomycetidae</taxon>
        <taxon>Pleosporales</taxon>
        <taxon>Massarineae</taxon>
        <taxon>Periconiaceae</taxon>
        <taxon>Periconia</taxon>
    </lineage>
</organism>
<protein>
    <submittedName>
        <fullName evidence="1">Uncharacterized protein</fullName>
    </submittedName>
</protein>
<dbReference type="AlphaFoldDB" id="A0A2V1CZQ4"/>
<accession>A0A2V1CZQ4</accession>
<dbReference type="EMBL" id="KZ805929">
    <property type="protein sequence ID" value="PVH91205.1"/>
    <property type="molecule type" value="Genomic_DNA"/>
</dbReference>
<reference evidence="1 2" key="1">
    <citation type="journal article" date="2018" name="Sci. Rep.">
        <title>Comparative genomics provides insights into the lifestyle and reveals functional heterogeneity of dark septate endophytic fungi.</title>
        <authorList>
            <person name="Knapp D.G."/>
            <person name="Nemeth J.B."/>
            <person name="Barry K."/>
            <person name="Hainaut M."/>
            <person name="Henrissat B."/>
            <person name="Johnson J."/>
            <person name="Kuo A."/>
            <person name="Lim J.H.P."/>
            <person name="Lipzen A."/>
            <person name="Nolan M."/>
            <person name="Ohm R.A."/>
            <person name="Tamas L."/>
            <person name="Grigoriev I.V."/>
            <person name="Spatafora J.W."/>
            <person name="Nagy L.G."/>
            <person name="Kovacs G.M."/>
        </authorList>
    </citation>
    <scope>NUCLEOTIDE SEQUENCE [LARGE SCALE GENOMIC DNA]</scope>
    <source>
        <strain evidence="1 2">DSE2036</strain>
    </source>
</reference>
<dbReference type="Proteomes" id="UP000244855">
    <property type="component" value="Unassembled WGS sequence"/>
</dbReference>
<dbReference type="STRING" id="97972.A0A2V1CZQ4"/>
<evidence type="ECO:0000313" key="2">
    <source>
        <dbReference type="Proteomes" id="UP000244855"/>
    </source>
</evidence>
<evidence type="ECO:0000313" key="1">
    <source>
        <dbReference type="EMBL" id="PVH91205.1"/>
    </source>
</evidence>
<gene>
    <name evidence="1" type="ORF">DM02DRAFT_664246</name>
</gene>
<sequence length="99" mass="11017">MVLGGKDLIVDTEVVKAYLTENKSVGPKKGSWEEGVWKGAGLDVLWFPELDHAQVFDTKSAVRAISDARPPPYSLLSTPNTTPQRQLSFCSHLYLNENR</sequence>
<proteinExistence type="predicted"/>
<dbReference type="OrthoDB" id="6431331at2759"/>
<name>A0A2V1CZQ4_9PLEO</name>